<keyword evidence="9" id="KW-0998">Cell outer membrane</keyword>
<dbReference type="InterPro" id="IPR039426">
    <property type="entry name" value="TonB-dep_rcpt-like"/>
</dbReference>
<dbReference type="Gene3D" id="2.40.170.20">
    <property type="entry name" value="TonB-dependent receptor, beta-barrel domain"/>
    <property type="match status" value="1"/>
</dbReference>
<dbReference type="InterPro" id="IPR012910">
    <property type="entry name" value="Plug_dom"/>
</dbReference>
<keyword evidence="5" id="KW-0732">Signal</keyword>
<dbReference type="Gene3D" id="2.170.130.10">
    <property type="entry name" value="TonB-dependent receptor, plug domain"/>
    <property type="match status" value="1"/>
</dbReference>
<dbReference type="InterPro" id="IPR000531">
    <property type="entry name" value="Beta-barrel_TonB"/>
</dbReference>
<dbReference type="Pfam" id="PF00593">
    <property type="entry name" value="TonB_dep_Rec_b-barrel"/>
    <property type="match status" value="1"/>
</dbReference>
<evidence type="ECO:0000313" key="14">
    <source>
        <dbReference type="Proteomes" id="UP000306918"/>
    </source>
</evidence>
<keyword evidence="8 13" id="KW-0675">Receptor</keyword>
<evidence type="ECO:0000256" key="6">
    <source>
        <dbReference type="ARBA" id="ARBA00023077"/>
    </source>
</evidence>
<feature type="domain" description="TonB-dependent receptor-like beta-barrel" evidence="11">
    <location>
        <begin position="308"/>
        <end position="767"/>
    </location>
</feature>
<dbReference type="OrthoDB" id="9803050at2"/>
<feature type="domain" description="TonB-dependent receptor plug" evidence="12">
    <location>
        <begin position="137"/>
        <end position="231"/>
    </location>
</feature>
<dbReference type="SUPFAM" id="SSF49464">
    <property type="entry name" value="Carboxypeptidase regulatory domain-like"/>
    <property type="match status" value="1"/>
</dbReference>
<evidence type="ECO:0000256" key="2">
    <source>
        <dbReference type="ARBA" id="ARBA00022448"/>
    </source>
</evidence>
<evidence type="ECO:0000256" key="7">
    <source>
        <dbReference type="ARBA" id="ARBA00023136"/>
    </source>
</evidence>
<evidence type="ECO:0000256" key="8">
    <source>
        <dbReference type="ARBA" id="ARBA00023170"/>
    </source>
</evidence>
<sequence>MILRKIITNLLWMGKTNRKVSSLLVLGLLLMSNAVLYAQNHNLTIKVLDSVQLPVGNATIKINFKSRFADSTGIISTLLTKGKYRIVVSAVGHYTATHNITINSDTTIQVFLRSRESLLQNVVVSAKRNIMRNQISVHSLEMAQIQKLPVILGEVDPLKTITLLPGVKNGGEASAGIYVRGGGPDQNLVLLDGIPVYNPNHLLGFFSVFNGDAVKNIEVIKGGMPAEYGGRLSSVIAVNTRDGNKDSVKASGGIGLISSRLSLEGPLLKKRSSFVISARRTYIDQVARLIAPDSIGSNGYFFYDINAKADYIINNNNALYLTFYTGKDDFTFADNDNDGPSREFNAIWGNTIIGLTWKQQLNKYWKHELSVVRNDFNLNSQIKFSTNGFVFSSGLTDHQVKNDWVYTPANWIRWKGGFQYTWHSFRPGAGNSTAGVQEFKSQINDQYAREAAGYVSTDINVTTRLNVIAGLRYSYFNQVGPTERVIYGPDGAPTGETEYFKRGERIARYHYPEPRINLLYKLPEAASLKLSYTRTIQYLHLATTSAATFPSDLWVPASRLIQPGKAEQIAAGYFKGFGNGKYELNVEAYYKTMTNQLEFKPGARLLLNQNIEGEMIFGSGKAYGIELFLQKKTGKLTGWIGYTLSRAERTFTDMNEGKAFPYRYDRTHDVSVVANYNLGKKWEASAVFVYGTGNALTMPTGRFVYSLGYNVRDQEPIFTNISQYDKINDYRMPAYHRFDIAFTYTPKPHSTKRFKSNWVFSLYNVYNRRNPYFIYIDVDEDDRTVQGKQVFLFPVLPGVTWNFKF</sequence>
<dbReference type="InterPro" id="IPR008969">
    <property type="entry name" value="CarboxyPept-like_regulatory"/>
</dbReference>
<evidence type="ECO:0000256" key="5">
    <source>
        <dbReference type="ARBA" id="ARBA00022729"/>
    </source>
</evidence>
<accession>A0A4S8HS65</accession>
<evidence type="ECO:0000259" key="12">
    <source>
        <dbReference type="Pfam" id="PF07715"/>
    </source>
</evidence>
<dbReference type="PANTHER" id="PTHR30069">
    <property type="entry name" value="TONB-DEPENDENT OUTER MEMBRANE RECEPTOR"/>
    <property type="match status" value="1"/>
</dbReference>
<dbReference type="Pfam" id="PF07715">
    <property type="entry name" value="Plug"/>
    <property type="match status" value="1"/>
</dbReference>
<keyword evidence="6 10" id="KW-0798">TonB box</keyword>
<dbReference type="PANTHER" id="PTHR30069:SF29">
    <property type="entry name" value="HEMOGLOBIN AND HEMOGLOBIN-HAPTOGLOBIN-BINDING PROTEIN 1-RELATED"/>
    <property type="match status" value="1"/>
</dbReference>
<keyword evidence="2" id="KW-0813">Transport</keyword>
<keyword evidence="3" id="KW-1134">Transmembrane beta strand</keyword>
<evidence type="ECO:0000256" key="1">
    <source>
        <dbReference type="ARBA" id="ARBA00004571"/>
    </source>
</evidence>
<evidence type="ECO:0000256" key="4">
    <source>
        <dbReference type="ARBA" id="ARBA00022692"/>
    </source>
</evidence>
<dbReference type="InterPro" id="IPR037066">
    <property type="entry name" value="Plug_dom_sf"/>
</dbReference>
<dbReference type="Proteomes" id="UP000306918">
    <property type="component" value="Unassembled WGS sequence"/>
</dbReference>
<dbReference type="AlphaFoldDB" id="A0A4S8HS65"/>
<comment type="caution">
    <text evidence="13">The sequence shown here is derived from an EMBL/GenBank/DDBJ whole genome shotgun (WGS) entry which is preliminary data.</text>
</comment>
<protein>
    <submittedName>
        <fullName evidence="13">TonB-dependent receptor</fullName>
    </submittedName>
</protein>
<dbReference type="SUPFAM" id="SSF56935">
    <property type="entry name" value="Porins"/>
    <property type="match status" value="1"/>
</dbReference>
<evidence type="ECO:0000256" key="10">
    <source>
        <dbReference type="RuleBase" id="RU003357"/>
    </source>
</evidence>
<comment type="similarity">
    <text evidence="10">Belongs to the TonB-dependent receptor family.</text>
</comment>
<dbReference type="GO" id="GO:0044718">
    <property type="term" value="P:siderophore transmembrane transport"/>
    <property type="evidence" value="ECO:0007669"/>
    <property type="project" value="TreeGrafter"/>
</dbReference>
<dbReference type="Gene3D" id="2.60.40.1120">
    <property type="entry name" value="Carboxypeptidase-like, regulatory domain"/>
    <property type="match status" value="1"/>
</dbReference>
<evidence type="ECO:0000256" key="9">
    <source>
        <dbReference type="ARBA" id="ARBA00023237"/>
    </source>
</evidence>
<name>A0A4S8HS65_9BACT</name>
<proteinExistence type="inferred from homology"/>
<evidence type="ECO:0000256" key="3">
    <source>
        <dbReference type="ARBA" id="ARBA00022452"/>
    </source>
</evidence>
<dbReference type="InterPro" id="IPR036942">
    <property type="entry name" value="Beta-barrel_TonB_sf"/>
</dbReference>
<dbReference type="GO" id="GO:0015344">
    <property type="term" value="F:siderophore uptake transmembrane transporter activity"/>
    <property type="evidence" value="ECO:0007669"/>
    <property type="project" value="TreeGrafter"/>
</dbReference>
<evidence type="ECO:0000313" key="13">
    <source>
        <dbReference type="EMBL" id="THU38377.1"/>
    </source>
</evidence>
<keyword evidence="14" id="KW-1185">Reference proteome</keyword>
<keyword evidence="4" id="KW-0812">Transmembrane</keyword>
<evidence type="ECO:0000259" key="11">
    <source>
        <dbReference type="Pfam" id="PF00593"/>
    </source>
</evidence>
<gene>
    <name evidence="13" type="ORF">FAM09_17025</name>
</gene>
<dbReference type="EMBL" id="STFF01000004">
    <property type="protein sequence ID" value="THU38377.1"/>
    <property type="molecule type" value="Genomic_DNA"/>
</dbReference>
<organism evidence="13 14">
    <name type="scientific">Niastella caeni</name>
    <dbReference type="NCBI Taxonomy" id="2569763"/>
    <lineage>
        <taxon>Bacteria</taxon>
        <taxon>Pseudomonadati</taxon>
        <taxon>Bacteroidota</taxon>
        <taxon>Chitinophagia</taxon>
        <taxon>Chitinophagales</taxon>
        <taxon>Chitinophagaceae</taxon>
        <taxon>Niastella</taxon>
    </lineage>
</organism>
<dbReference type="GO" id="GO:0009279">
    <property type="term" value="C:cell outer membrane"/>
    <property type="evidence" value="ECO:0007669"/>
    <property type="project" value="UniProtKB-SubCell"/>
</dbReference>
<reference evidence="13 14" key="1">
    <citation type="submission" date="2019-04" db="EMBL/GenBank/DDBJ databases">
        <title>Niastella caeni sp. nov., isolated from activated sludge.</title>
        <authorList>
            <person name="Sheng M."/>
        </authorList>
    </citation>
    <scope>NUCLEOTIDE SEQUENCE [LARGE SCALE GENOMIC DNA]</scope>
    <source>
        <strain evidence="13 14">HX-2-15</strain>
    </source>
</reference>
<keyword evidence="7 10" id="KW-0472">Membrane</keyword>
<comment type="subcellular location">
    <subcellularLocation>
        <location evidence="1">Cell outer membrane</location>
        <topology evidence="1">Multi-pass membrane protein</topology>
    </subcellularLocation>
</comment>